<name>A0A6G4QY70_9CAUL</name>
<sequence>MAGLFESSGGGDWDEELAGDLVGSTLLVGLTYLDGEQRLLGRRQVFGRVVSCDPEDGIVIDAPGLDEAFVMAPMLEAVEVGEPGEYQLADEEAVVVDPDFVALLTVTRPSMA</sequence>
<dbReference type="RefSeq" id="WP_165258861.1">
    <property type="nucleotide sequence ID" value="NZ_JAAKGT010000004.1"/>
</dbReference>
<evidence type="ECO:0000313" key="1">
    <source>
        <dbReference type="EMBL" id="NGM50274.1"/>
    </source>
</evidence>
<dbReference type="EMBL" id="JAAKGT010000004">
    <property type="protein sequence ID" value="NGM50274.1"/>
    <property type="molecule type" value="Genomic_DNA"/>
</dbReference>
<organism evidence="1">
    <name type="scientific">Caulobacter sp. 602-2</name>
    <dbReference type="NCBI Taxonomy" id="2710887"/>
    <lineage>
        <taxon>Bacteria</taxon>
        <taxon>Pseudomonadati</taxon>
        <taxon>Pseudomonadota</taxon>
        <taxon>Alphaproteobacteria</taxon>
        <taxon>Caulobacterales</taxon>
        <taxon>Caulobacteraceae</taxon>
        <taxon>Caulobacter</taxon>
    </lineage>
</organism>
<comment type="caution">
    <text evidence="1">The sequence shown here is derived from an EMBL/GenBank/DDBJ whole genome shotgun (WGS) entry which is preliminary data.</text>
</comment>
<accession>A0A6G4QY70</accession>
<dbReference type="AlphaFoldDB" id="A0A6G4QY70"/>
<protein>
    <submittedName>
        <fullName evidence="1">Uncharacterized protein</fullName>
    </submittedName>
</protein>
<gene>
    <name evidence="1" type="ORF">G5B46_11705</name>
</gene>
<reference evidence="1" key="1">
    <citation type="submission" date="2020-02" db="EMBL/GenBank/DDBJ databases">
        <authorList>
            <person name="Gao J."/>
            <person name="Sun J."/>
        </authorList>
    </citation>
    <scope>NUCLEOTIDE SEQUENCE</scope>
    <source>
        <strain evidence="1">602-2</strain>
    </source>
</reference>
<proteinExistence type="predicted"/>